<organism evidence="2 3">
    <name type="scientific">Aquisphaera giovannonii</name>
    <dbReference type="NCBI Taxonomy" id="406548"/>
    <lineage>
        <taxon>Bacteria</taxon>
        <taxon>Pseudomonadati</taxon>
        <taxon>Planctomycetota</taxon>
        <taxon>Planctomycetia</taxon>
        <taxon>Isosphaerales</taxon>
        <taxon>Isosphaeraceae</taxon>
        <taxon>Aquisphaera</taxon>
    </lineage>
</organism>
<dbReference type="SUPFAM" id="SSF48371">
    <property type="entry name" value="ARM repeat"/>
    <property type="match status" value="1"/>
</dbReference>
<evidence type="ECO:0000313" key="3">
    <source>
        <dbReference type="Proteomes" id="UP000324233"/>
    </source>
</evidence>
<dbReference type="AlphaFoldDB" id="A0A5B9VU22"/>
<sequence>MKARRWRGGELTMGRILEWASSYDQGGKGWSRVVTYIKGGSPAALAQLAAMKDPDTLAIDELAKVLEASGTLDEEHRRALHAMVAAKAFSSLASWLDRALAEEGPDEDRFGTAAAEVAGQGVAPRTLLHLLANVARDDRPTSAGRALLALSDEDLAWVLARDEYSNLKTWLEFLLDAAPDRMPPILDRALDPDNPWDWDVPMEKDPARYAEILAPKVGSIQSLRCRYYAARHLFRADPARFRAVALEAARAMIVDGLEWQSDADDAMGLFGVDVRDAVIAYMKTPTRVLSDRGLSFQHSSVLHSAVDRLGRDAIPVVLAYLDTMRPEPEESHAAEVGYLMDLDDGRVTERIRQELDLGLKAKLIDHRGRFDMLELAARWGPEKMADPLWALVRDPGKRARELAVPVVAKLGDAAVRPRAIEMLDGPKADLRETAVALLAALGTPEALDAVAARRDVEPDEGVRDAILLALEAAGRPAANPDIAANVARMSASLKKPVAPWADEAKLPPLHNRDGSPLGPEATRYLLVRQSRTGEIAPDIEARALYDRIDPATGADFAEALLDRFLDSGGEPSGRWALAVAGRLGDARVVPALVRSLDGWVKKNRLKMAEYAVQALALVRDEATLSALDDVSRRYRVKPKNVAQAAGEAIRGAAERLGITLDELGDRVVPALGFEPGRPRVVEAGGKRIEVAVGLDFKLHYRDLATGKPVKSLPASTPKEAKAELKDVAAGLRDAAKAQAARLEEQLVRQRRWPVARWRGLFLDHPVLFPFAVRLIWGHYDDSGTLGDTFRAMEDRTLTRPSDEGYELPDSGSVGLVHPLELDAPARDAWRTHLADHEITPPFPQLERPVIRVPESRRGARFLVDFRGKTVHALSFKGRAERLGWTRGPVLDNGSVHAYVRKSPAGVEAVLALEDMSVQPFEDQETTLKDAAFFRSGAWNGFDYNPLPEDESDPRLLPLGDVPPVVYSEVMGDLARIAGQAGTGEGEGEED</sequence>
<dbReference type="Pfam" id="PF13646">
    <property type="entry name" value="HEAT_2"/>
    <property type="match status" value="1"/>
</dbReference>
<dbReference type="Proteomes" id="UP000324233">
    <property type="component" value="Chromosome"/>
</dbReference>
<dbReference type="InterPro" id="IPR016024">
    <property type="entry name" value="ARM-type_fold"/>
</dbReference>
<gene>
    <name evidence="2" type="ORF">OJF2_05150</name>
</gene>
<dbReference type="KEGG" id="agv:OJF2_05150"/>
<reference evidence="2 3" key="1">
    <citation type="submission" date="2019-08" db="EMBL/GenBank/DDBJ databases">
        <title>Deep-cultivation of Planctomycetes and their phenomic and genomic characterization uncovers novel biology.</title>
        <authorList>
            <person name="Wiegand S."/>
            <person name="Jogler M."/>
            <person name="Boedeker C."/>
            <person name="Pinto D."/>
            <person name="Vollmers J."/>
            <person name="Rivas-Marin E."/>
            <person name="Kohn T."/>
            <person name="Peeters S.H."/>
            <person name="Heuer A."/>
            <person name="Rast P."/>
            <person name="Oberbeckmann S."/>
            <person name="Bunk B."/>
            <person name="Jeske O."/>
            <person name="Meyerdierks A."/>
            <person name="Storesund J.E."/>
            <person name="Kallscheuer N."/>
            <person name="Luecker S."/>
            <person name="Lage O.M."/>
            <person name="Pohl T."/>
            <person name="Merkel B.J."/>
            <person name="Hornburger P."/>
            <person name="Mueller R.-W."/>
            <person name="Bruemmer F."/>
            <person name="Labrenz M."/>
            <person name="Spormann A.M."/>
            <person name="Op den Camp H."/>
            <person name="Overmann J."/>
            <person name="Amann R."/>
            <person name="Jetten M.S.M."/>
            <person name="Mascher T."/>
            <person name="Medema M.H."/>
            <person name="Devos D.P."/>
            <person name="Kaster A.-K."/>
            <person name="Ovreas L."/>
            <person name="Rohde M."/>
            <person name="Galperin M.Y."/>
            <person name="Jogler C."/>
        </authorList>
    </citation>
    <scope>NUCLEOTIDE SEQUENCE [LARGE SCALE GENOMIC DNA]</scope>
    <source>
        <strain evidence="2 3">OJF2</strain>
    </source>
</reference>
<evidence type="ECO:0000259" key="1">
    <source>
        <dbReference type="Pfam" id="PF13569"/>
    </source>
</evidence>
<proteinExistence type="predicted"/>
<protein>
    <recommendedName>
        <fullName evidence="1">DUF4132 domain-containing protein</fullName>
    </recommendedName>
</protein>
<dbReference type="InterPro" id="IPR011989">
    <property type="entry name" value="ARM-like"/>
</dbReference>
<dbReference type="Gene3D" id="1.25.10.10">
    <property type="entry name" value="Leucine-rich Repeat Variant"/>
    <property type="match status" value="1"/>
</dbReference>
<dbReference type="EMBL" id="CP042997">
    <property type="protein sequence ID" value="QEH32046.1"/>
    <property type="molecule type" value="Genomic_DNA"/>
</dbReference>
<evidence type="ECO:0000313" key="2">
    <source>
        <dbReference type="EMBL" id="QEH32046.1"/>
    </source>
</evidence>
<keyword evidence="3" id="KW-1185">Reference proteome</keyword>
<dbReference type="Pfam" id="PF13569">
    <property type="entry name" value="DUF4132"/>
    <property type="match status" value="1"/>
</dbReference>
<feature type="domain" description="DUF4132" evidence="1">
    <location>
        <begin position="706"/>
        <end position="884"/>
    </location>
</feature>
<accession>A0A5B9VU22</accession>
<name>A0A5B9VU22_9BACT</name>
<dbReference type="InterPro" id="IPR025406">
    <property type="entry name" value="DUF4132"/>
</dbReference>